<dbReference type="Proteomes" id="UP000095283">
    <property type="component" value="Unplaced"/>
</dbReference>
<organism evidence="1 2">
    <name type="scientific">Heterorhabditis bacteriophora</name>
    <name type="common">Entomopathogenic nematode worm</name>
    <dbReference type="NCBI Taxonomy" id="37862"/>
    <lineage>
        <taxon>Eukaryota</taxon>
        <taxon>Metazoa</taxon>
        <taxon>Ecdysozoa</taxon>
        <taxon>Nematoda</taxon>
        <taxon>Chromadorea</taxon>
        <taxon>Rhabditida</taxon>
        <taxon>Rhabditina</taxon>
        <taxon>Rhabditomorpha</taxon>
        <taxon>Strongyloidea</taxon>
        <taxon>Heterorhabditidae</taxon>
        <taxon>Heterorhabditis</taxon>
    </lineage>
</organism>
<reference evidence="2" key="1">
    <citation type="submission" date="2016-11" db="UniProtKB">
        <authorList>
            <consortium name="WormBaseParasite"/>
        </authorList>
    </citation>
    <scope>IDENTIFICATION</scope>
</reference>
<dbReference type="AlphaFoldDB" id="A0A1I7WMY1"/>
<name>A0A1I7WMY1_HETBA</name>
<evidence type="ECO:0000313" key="2">
    <source>
        <dbReference type="WBParaSite" id="Hba_06508"/>
    </source>
</evidence>
<protein>
    <submittedName>
        <fullName evidence="2">Phage protein</fullName>
    </submittedName>
</protein>
<evidence type="ECO:0000313" key="1">
    <source>
        <dbReference type="Proteomes" id="UP000095283"/>
    </source>
</evidence>
<proteinExistence type="predicted"/>
<sequence length="101" mass="11384">MSTEHWINLLPSSQSFILPKSSEFDSFLSIDKIVSATDYIDGFITIMEQGSPKRVTIEDKSSLISNSTLHLNLVNIVTKFMTTGSVNYSEDFLRIMDGKEM</sequence>
<dbReference type="WBParaSite" id="Hba_06508">
    <property type="protein sequence ID" value="Hba_06508"/>
    <property type="gene ID" value="Hba_06508"/>
</dbReference>
<keyword evidence="1" id="KW-1185">Reference proteome</keyword>
<accession>A0A1I7WMY1</accession>